<protein>
    <submittedName>
        <fullName evidence="1">Class II lanthipeptide, LchA2/BrtA2 family</fullName>
    </submittedName>
    <submittedName>
        <fullName evidence="2">Lantibiotic cytolysin</fullName>
    </submittedName>
</protein>
<name>A0AAW6YVI1_9BACI</name>
<dbReference type="EMBL" id="CP041977">
    <property type="protein sequence ID" value="QHH87441.1"/>
    <property type="molecule type" value="Genomic_DNA"/>
</dbReference>
<keyword evidence="2" id="KW-0614">Plasmid</keyword>
<gene>
    <name evidence="2" type="ORF">FPL01_00035</name>
    <name evidence="1" type="ORF">OWO78_27955</name>
</gene>
<dbReference type="Proteomes" id="UP000464796">
    <property type="component" value="Plasmid unnamed2"/>
</dbReference>
<dbReference type="NCBIfam" id="NF038161">
    <property type="entry name" value="lant_II_LchA2"/>
    <property type="match status" value="1"/>
</dbReference>
<accession>A0AAW6YVI1</accession>
<evidence type="ECO:0000313" key="2">
    <source>
        <dbReference type="EMBL" id="QHH87441.1"/>
    </source>
</evidence>
<organism evidence="1 4">
    <name type="scientific">Bacillus pacificus</name>
    <dbReference type="NCBI Taxonomy" id="2026187"/>
    <lineage>
        <taxon>Bacteria</taxon>
        <taxon>Bacillati</taxon>
        <taxon>Bacillota</taxon>
        <taxon>Bacilli</taxon>
        <taxon>Bacillales</taxon>
        <taxon>Bacillaceae</taxon>
        <taxon>Bacillus</taxon>
        <taxon>Bacillus cereus group</taxon>
    </lineage>
</organism>
<evidence type="ECO:0000313" key="4">
    <source>
        <dbReference type="Proteomes" id="UP001174229"/>
    </source>
</evidence>
<proteinExistence type="predicted"/>
<dbReference type="EMBL" id="JAPNPE010000032">
    <property type="protein sequence ID" value="MDK7395155.1"/>
    <property type="molecule type" value="Genomic_DNA"/>
</dbReference>
<dbReference type="Proteomes" id="UP001174229">
    <property type="component" value="Unassembled WGS sequence"/>
</dbReference>
<reference evidence="1" key="2">
    <citation type="submission" date="2022-11" db="EMBL/GenBank/DDBJ databases">
        <title>WGS-based characterization of Bacillus cereus isolated from food &amp; feed additives.</title>
        <authorList>
            <person name="Bogaerts B."/>
            <person name="Fraiture M.-A."/>
            <person name="Roosens N.H.C."/>
            <person name="De Keersmaecker S.C.J."/>
            <person name="Vanneste K."/>
        </authorList>
    </citation>
    <scope>NUCLEOTIDE SEQUENCE</scope>
    <source>
        <strain evidence="1">74.2</strain>
    </source>
</reference>
<evidence type="ECO:0000313" key="3">
    <source>
        <dbReference type="Proteomes" id="UP000464796"/>
    </source>
</evidence>
<dbReference type="RefSeq" id="WP_080120898.1">
    <property type="nucleotide sequence ID" value="NZ_JAPNPF010000038.1"/>
</dbReference>
<sequence length="46" mass="4863">MVGLIDENELKKIAGAGDVNPEIAPTSHTVTTIKFTTVCPITHSLV</sequence>
<dbReference type="AlphaFoldDB" id="A0AAW6YVI1"/>
<keyword evidence="3" id="KW-1185">Reference proteome</keyword>
<reference evidence="2 3" key="1">
    <citation type="submission" date="2019-07" db="EMBL/GenBank/DDBJ databases">
        <authorList>
            <person name="Yu W.S."/>
            <person name="Cheong H.-M."/>
            <person name="Choi Y."/>
            <person name="Hwang K.J."/>
            <person name="Jung K."/>
            <person name="Lee S."/>
            <person name="Choi C."/>
        </authorList>
    </citation>
    <scope>NUCLEOTIDE SEQUENCE [LARGE SCALE GENOMIC DNA]</scope>
    <source>
        <strain evidence="2 3">NCCP 15909</strain>
        <plasmid evidence="2 3">unnamed2</plasmid>
    </source>
</reference>
<geneLocation type="plasmid" evidence="2 3">
    <name>unnamed2</name>
</geneLocation>
<evidence type="ECO:0000313" key="1">
    <source>
        <dbReference type="EMBL" id="MDK7395155.1"/>
    </source>
</evidence>